<dbReference type="AlphaFoldDB" id="A0A2C6KP24"/>
<gene>
    <name evidence="4" type="ORF">CSUI_007907</name>
</gene>
<feature type="transmembrane region" description="Helical" evidence="2">
    <location>
        <begin position="94"/>
        <end position="113"/>
    </location>
</feature>
<dbReference type="PANTHER" id="PTHR12106">
    <property type="entry name" value="SORTILIN RELATED"/>
    <property type="match status" value="1"/>
</dbReference>
<dbReference type="Gene3D" id="3.30.60.270">
    <property type="match status" value="1"/>
</dbReference>
<evidence type="ECO:0000256" key="1">
    <source>
        <dbReference type="SAM" id="MobiDB-lite"/>
    </source>
</evidence>
<comment type="caution">
    <text evidence="4">The sequence shown here is derived from an EMBL/GenBank/DDBJ whole genome shotgun (WGS) entry which is preliminary data.</text>
</comment>
<proteinExistence type="predicted"/>
<keyword evidence="2" id="KW-0812">Transmembrane</keyword>
<feature type="domain" description="Sortilin C-terminal" evidence="3">
    <location>
        <begin position="2"/>
        <end position="82"/>
    </location>
</feature>
<keyword evidence="5" id="KW-1185">Reference proteome</keyword>
<dbReference type="GO" id="GO:0006892">
    <property type="term" value="P:post-Golgi vesicle-mediated transport"/>
    <property type="evidence" value="ECO:0007669"/>
    <property type="project" value="TreeGrafter"/>
</dbReference>
<dbReference type="RefSeq" id="XP_067919973.1">
    <property type="nucleotide sequence ID" value="XM_068068050.1"/>
</dbReference>
<evidence type="ECO:0000313" key="4">
    <source>
        <dbReference type="EMBL" id="PHJ18265.1"/>
    </source>
</evidence>
<feature type="compositionally biased region" description="Low complexity" evidence="1">
    <location>
        <begin position="263"/>
        <end position="286"/>
    </location>
</feature>
<dbReference type="Pfam" id="PF15901">
    <property type="entry name" value="Sortilin_C"/>
    <property type="match status" value="1"/>
</dbReference>
<keyword evidence="2" id="KW-0472">Membrane</keyword>
<dbReference type="VEuPathDB" id="ToxoDB:CSUI_007907"/>
<dbReference type="GeneID" id="94431261"/>
<evidence type="ECO:0000256" key="2">
    <source>
        <dbReference type="SAM" id="Phobius"/>
    </source>
</evidence>
<dbReference type="InterPro" id="IPR031777">
    <property type="entry name" value="Sortilin_C"/>
</dbReference>
<feature type="region of interest" description="Disordered" evidence="1">
    <location>
        <begin position="149"/>
        <end position="307"/>
    </location>
</feature>
<dbReference type="PANTHER" id="PTHR12106:SF27">
    <property type="entry name" value="SORTILIN-RELATED RECEPTOR"/>
    <property type="match status" value="1"/>
</dbReference>
<accession>A0A2C6KP24</accession>
<name>A0A2C6KP24_9APIC</name>
<evidence type="ECO:0000259" key="3">
    <source>
        <dbReference type="Pfam" id="PF15901"/>
    </source>
</evidence>
<dbReference type="GO" id="GO:0005794">
    <property type="term" value="C:Golgi apparatus"/>
    <property type="evidence" value="ECO:0007669"/>
    <property type="project" value="TreeGrafter"/>
</dbReference>
<evidence type="ECO:0000313" key="5">
    <source>
        <dbReference type="Proteomes" id="UP000221165"/>
    </source>
</evidence>
<dbReference type="EMBL" id="MIGC01004275">
    <property type="protein sequence ID" value="PHJ18265.1"/>
    <property type="molecule type" value="Genomic_DNA"/>
</dbReference>
<dbReference type="OrthoDB" id="439377at2759"/>
<feature type="compositionally biased region" description="Basic and acidic residues" evidence="1">
    <location>
        <begin position="160"/>
        <end position="174"/>
    </location>
</feature>
<organism evidence="4 5">
    <name type="scientific">Cystoisospora suis</name>
    <dbReference type="NCBI Taxonomy" id="483139"/>
    <lineage>
        <taxon>Eukaryota</taxon>
        <taxon>Sar</taxon>
        <taxon>Alveolata</taxon>
        <taxon>Apicomplexa</taxon>
        <taxon>Conoidasida</taxon>
        <taxon>Coccidia</taxon>
        <taxon>Eucoccidiorida</taxon>
        <taxon>Eimeriorina</taxon>
        <taxon>Sarcocystidae</taxon>
        <taxon>Cystoisospora</taxon>
    </lineage>
</organism>
<dbReference type="Proteomes" id="UP000221165">
    <property type="component" value="Unassembled WGS sequence"/>
</dbReference>
<dbReference type="GO" id="GO:0016020">
    <property type="term" value="C:membrane"/>
    <property type="evidence" value="ECO:0007669"/>
    <property type="project" value="TreeGrafter"/>
</dbReference>
<feature type="compositionally biased region" description="Gly residues" evidence="1">
    <location>
        <begin position="220"/>
        <end position="235"/>
    </location>
</feature>
<reference evidence="4 5" key="1">
    <citation type="journal article" date="2017" name="Int. J. Parasitol.">
        <title>The genome of the protozoan parasite Cystoisospora suis and a reverse vaccinology approach to identify vaccine candidates.</title>
        <authorList>
            <person name="Palmieri N."/>
            <person name="Shrestha A."/>
            <person name="Ruttkowski B."/>
            <person name="Beck T."/>
            <person name="Vogl C."/>
            <person name="Tomley F."/>
            <person name="Blake D.P."/>
            <person name="Joachim A."/>
        </authorList>
    </citation>
    <scope>NUCLEOTIDE SEQUENCE [LARGE SCALE GENOMIC DNA]</scope>
    <source>
        <strain evidence="4 5">Wien I</strain>
    </source>
</reference>
<sequence>MEDYECEFGFTRAVGSTQCVPTDAATAAAVTAAGLSQFADPEDAAAAAACTSSSFFYTSAYRKVPGDVCEGGWKPEKVAVPCPAHSPVSRGGKMVLLLLLVIVMVLVVINYLAKTGKLKKFFRNAGFDSFSNVSYGLVGGGGAGPGGWLDQEAGVGGRGGRAEELGSRSNRYEPELGFIDAEQDENEEDAPTLMTYGNSNSGGRSSGSGGSRTSPQSSGSPGGGSGSNAGGGGGMMNNDDDDFDFEDRPLFPSHVSTREANGSNSSNRPSSTTNTRAVTSSSTSVSENEPIPRLAPPRFDEENVELL</sequence>
<feature type="compositionally biased region" description="Acidic residues" evidence="1">
    <location>
        <begin position="181"/>
        <end position="190"/>
    </location>
</feature>
<dbReference type="InterPro" id="IPR050310">
    <property type="entry name" value="VPS10-sortilin"/>
</dbReference>
<protein>
    <submittedName>
        <fullName evidence="4">Sortilin</fullName>
    </submittedName>
</protein>
<keyword evidence="2" id="KW-1133">Transmembrane helix</keyword>